<evidence type="ECO:0000313" key="10">
    <source>
        <dbReference type="Proteomes" id="UP000736583"/>
    </source>
</evidence>
<comment type="similarity">
    <text evidence="2">Belongs to the amino acid-polyamine-organocation (APC) superfamily. Spore germination protein (SGP) (TC 2.A.3.9) family.</text>
</comment>
<dbReference type="PANTHER" id="PTHR34975:SF2">
    <property type="entry name" value="SPORE GERMINATION PROTEIN A2"/>
    <property type="match status" value="1"/>
</dbReference>
<evidence type="ECO:0000256" key="5">
    <source>
        <dbReference type="ARBA" id="ARBA00022692"/>
    </source>
</evidence>
<evidence type="ECO:0000313" key="9">
    <source>
        <dbReference type="EMBL" id="MBU5593407.1"/>
    </source>
</evidence>
<feature type="transmembrane region" description="Helical" evidence="8">
    <location>
        <begin position="110"/>
        <end position="132"/>
    </location>
</feature>
<evidence type="ECO:0000256" key="3">
    <source>
        <dbReference type="ARBA" id="ARBA00022448"/>
    </source>
</evidence>
<evidence type="ECO:0000256" key="2">
    <source>
        <dbReference type="ARBA" id="ARBA00007998"/>
    </source>
</evidence>
<feature type="transmembrane region" description="Helical" evidence="8">
    <location>
        <begin position="301"/>
        <end position="320"/>
    </location>
</feature>
<reference evidence="9 10" key="1">
    <citation type="submission" date="2021-06" db="EMBL/GenBank/DDBJ databases">
        <authorList>
            <person name="Sun Q."/>
            <person name="Li D."/>
        </authorList>
    </citation>
    <scope>NUCLEOTIDE SEQUENCE [LARGE SCALE GENOMIC DNA]</scope>
    <source>
        <strain evidence="9 10">MSJ-4</strain>
    </source>
</reference>
<feature type="transmembrane region" description="Helical" evidence="8">
    <location>
        <begin position="42"/>
        <end position="62"/>
    </location>
</feature>
<evidence type="ECO:0000256" key="8">
    <source>
        <dbReference type="SAM" id="Phobius"/>
    </source>
</evidence>
<evidence type="ECO:0000256" key="1">
    <source>
        <dbReference type="ARBA" id="ARBA00004141"/>
    </source>
</evidence>
<protein>
    <submittedName>
        <fullName evidence="9">Spore germination protein</fullName>
    </submittedName>
</protein>
<feature type="transmembrane region" description="Helical" evidence="8">
    <location>
        <begin position="12"/>
        <end position="30"/>
    </location>
</feature>
<dbReference type="Proteomes" id="UP000736583">
    <property type="component" value="Unassembled WGS sequence"/>
</dbReference>
<proteinExistence type="inferred from homology"/>
<evidence type="ECO:0000256" key="4">
    <source>
        <dbReference type="ARBA" id="ARBA00022544"/>
    </source>
</evidence>
<dbReference type="NCBIfam" id="TIGR00912">
    <property type="entry name" value="2A0309"/>
    <property type="match status" value="1"/>
</dbReference>
<feature type="transmembrane region" description="Helical" evidence="8">
    <location>
        <begin position="258"/>
        <end position="280"/>
    </location>
</feature>
<evidence type="ECO:0000256" key="7">
    <source>
        <dbReference type="ARBA" id="ARBA00023136"/>
    </source>
</evidence>
<dbReference type="InterPro" id="IPR004761">
    <property type="entry name" value="Spore_GerAB"/>
</dbReference>
<comment type="caution">
    <text evidence="9">The sequence shown here is derived from an EMBL/GenBank/DDBJ whole genome shotgun (WGS) entry which is preliminary data.</text>
</comment>
<feature type="transmembrane region" description="Helical" evidence="8">
    <location>
        <begin position="144"/>
        <end position="163"/>
    </location>
</feature>
<keyword evidence="7 8" id="KW-0472">Membrane</keyword>
<keyword evidence="10" id="KW-1185">Reference proteome</keyword>
<feature type="transmembrane region" description="Helical" evidence="8">
    <location>
        <begin position="218"/>
        <end position="238"/>
    </location>
</feature>
<name>A0ABS6F791_9CLOT</name>
<feature type="transmembrane region" description="Helical" evidence="8">
    <location>
        <begin position="332"/>
        <end position="353"/>
    </location>
</feature>
<comment type="subcellular location">
    <subcellularLocation>
        <location evidence="1">Membrane</location>
        <topology evidence="1">Multi-pass membrane protein</topology>
    </subcellularLocation>
</comment>
<dbReference type="EMBL" id="JAHLQL010000010">
    <property type="protein sequence ID" value="MBU5593407.1"/>
    <property type="molecule type" value="Genomic_DNA"/>
</dbReference>
<gene>
    <name evidence="9" type="ORF">KQI89_16825</name>
</gene>
<organism evidence="9 10">
    <name type="scientific">Clostridium simiarum</name>
    <dbReference type="NCBI Taxonomy" id="2841506"/>
    <lineage>
        <taxon>Bacteria</taxon>
        <taxon>Bacillati</taxon>
        <taxon>Bacillota</taxon>
        <taxon>Clostridia</taxon>
        <taxon>Eubacteriales</taxon>
        <taxon>Clostridiaceae</taxon>
        <taxon>Clostridium</taxon>
    </lineage>
</organism>
<accession>A0ABS6F791</accession>
<dbReference type="PANTHER" id="PTHR34975">
    <property type="entry name" value="SPORE GERMINATION PROTEIN A2"/>
    <property type="match status" value="1"/>
</dbReference>
<keyword evidence="4" id="KW-0309">Germination</keyword>
<sequence length="365" mass="41449">MKEAELLNSSDVTSFLICSLIGVELIRLSYTVATITQQDGWLPVILGSIYPLYIILLCNYIAKKFPCDDLIDISKILFGKVLGSILVLIFCIQFILYIPQMISDVISINYVYISPHLSPTKISIITTLIVFYSATRGLKVLCKASAPIIILTFLLIVFISLPLKKGSILNLMPILSTAKISKILEASINTSYSYTTIELILLIHPFVKNKENLRRDSLISLLVVTIMYTWTVVINLYLFGTETIIKTNWPLIFNSESLITSAISSFRYIFLFLWSPNAYITMSIEYYILSYIVSKTFNFSIKKVSIVLLPIFIVASVLMYNLKMLNFTKTLAVPYLVIFNIAYITSLTIFTYIKSKKNRLQNSKL</sequence>
<dbReference type="Pfam" id="PF03845">
    <property type="entry name" value="Spore_permease"/>
    <property type="match status" value="1"/>
</dbReference>
<evidence type="ECO:0000256" key="6">
    <source>
        <dbReference type="ARBA" id="ARBA00022989"/>
    </source>
</evidence>
<keyword evidence="5 8" id="KW-0812">Transmembrane</keyword>
<feature type="transmembrane region" description="Helical" evidence="8">
    <location>
        <begin position="77"/>
        <end position="98"/>
    </location>
</feature>
<keyword evidence="6 8" id="KW-1133">Transmembrane helix</keyword>
<keyword evidence="3" id="KW-0813">Transport</keyword>
<dbReference type="RefSeq" id="WP_216458063.1">
    <property type="nucleotide sequence ID" value="NZ_JAHLQL010000010.1"/>
</dbReference>